<comment type="caution">
    <text evidence="4">The sequence shown here is derived from an EMBL/GenBank/DDBJ whole genome shotgun (WGS) entry which is preliminary data.</text>
</comment>
<dbReference type="AlphaFoldDB" id="A0A814ELB4"/>
<dbReference type="OrthoDB" id="10016229at2759"/>
<keyword evidence="2" id="KW-0472">Membrane</keyword>
<name>A0A814ELB4_9BILA</name>
<organism evidence="4 9">
    <name type="scientific">Rotaria sordida</name>
    <dbReference type="NCBI Taxonomy" id="392033"/>
    <lineage>
        <taxon>Eukaryota</taxon>
        <taxon>Metazoa</taxon>
        <taxon>Spiralia</taxon>
        <taxon>Gnathifera</taxon>
        <taxon>Rotifera</taxon>
        <taxon>Eurotatoria</taxon>
        <taxon>Bdelloidea</taxon>
        <taxon>Philodinida</taxon>
        <taxon>Philodinidae</taxon>
        <taxon>Rotaria</taxon>
    </lineage>
</organism>
<evidence type="ECO:0000313" key="5">
    <source>
        <dbReference type="EMBL" id="CAF1068157.1"/>
    </source>
</evidence>
<sequence>MNEQQQKQIFDNSTKLYSFIISSSSSSSSSLSLSTARSRTVINVIYISGIVFMIIVFLTLLWINLYSRWCWCWHDTFLINRFYREWVIRRSMASSTDISLSKHRQQENLSNDNELLS</sequence>
<gene>
    <name evidence="6" type="ORF">FNK824_LOCUS4541</name>
    <name evidence="7" type="ORF">JBS370_LOCUS8650</name>
    <name evidence="8" type="ORF">OTI717_LOCUS16198</name>
    <name evidence="3" type="ORF">RFH988_LOCUS11734</name>
    <name evidence="5" type="ORF">SEV965_LOCUS14212</name>
    <name evidence="4" type="ORF">ZHD862_LOCUS10928</name>
</gene>
<evidence type="ECO:0000313" key="8">
    <source>
        <dbReference type="EMBL" id="CAF3762512.1"/>
    </source>
</evidence>
<evidence type="ECO:0000313" key="4">
    <source>
        <dbReference type="EMBL" id="CAF0969506.1"/>
    </source>
</evidence>
<evidence type="ECO:0000313" key="3">
    <source>
        <dbReference type="EMBL" id="CAF0952996.1"/>
    </source>
</evidence>
<dbReference type="EMBL" id="CAJNOO010000472">
    <property type="protein sequence ID" value="CAF0952996.1"/>
    <property type="molecule type" value="Genomic_DNA"/>
</dbReference>
<evidence type="ECO:0000313" key="7">
    <source>
        <dbReference type="EMBL" id="CAF3687930.1"/>
    </source>
</evidence>
<dbReference type="EMBL" id="CAJOBE010000335">
    <property type="protein sequence ID" value="CAF3623568.1"/>
    <property type="molecule type" value="Genomic_DNA"/>
</dbReference>
<dbReference type="Proteomes" id="UP000663864">
    <property type="component" value="Unassembled WGS sequence"/>
</dbReference>
<dbReference type="Proteomes" id="UP000663889">
    <property type="component" value="Unassembled WGS sequence"/>
</dbReference>
<evidence type="ECO:0000313" key="6">
    <source>
        <dbReference type="EMBL" id="CAF3623568.1"/>
    </source>
</evidence>
<dbReference type="Proteomes" id="UP000663836">
    <property type="component" value="Unassembled WGS sequence"/>
</dbReference>
<dbReference type="EMBL" id="CAJOBD010000557">
    <property type="protein sequence ID" value="CAF3687930.1"/>
    <property type="molecule type" value="Genomic_DNA"/>
</dbReference>
<feature type="transmembrane region" description="Helical" evidence="2">
    <location>
        <begin position="41"/>
        <end position="63"/>
    </location>
</feature>
<dbReference type="EMBL" id="CAJOAX010001995">
    <property type="protein sequence ID" value="CAF3762512.1"/>
    <property type="molecule type" value="Genomic_DNA"/>
</dbReference>
<dbReference type="EMBL" id="CAJNOT010000401">
    <property type="protein sequence ID" value="CAF0969506.1"/>
    <property type="molecule type" value="Genomic_DNA"/>
</dbReference>
<dbReference type="Proteomes" id="UP000663874">
    <property type="component" value="Unassembled WGS sequence"/>
</dbReference>
<reference evidence="4" key="1">
    <citation type="submission" date="2021-02" db="EMBL/GenBank/DDBJ databases">
        <authorList>
            <person name="Nowell W R."/>
        </authorList>
    </citation>
    <scope>NUCLEOTIDE SEQUENCE</scope>
</reference>
<accession>A0A814ELB4</accession>
<keyword evidence="2" id="KW-0812">Transmembrane</keyword>
<dbReference type="Proteomes" id="UP000663823">
    <property type="component" value="Unassembled WGS sequence"/>
</dbReference>
<evidence type="ECO:0000256" key="1">
    <source>
        <dbReference type="SAM" id="MobiDB-lite"/>
    </source>
</evidence>
<protein>
    <submittedName>
        <fullName evidence="4">Uncharacterized protein</fullName>
    </submittedName>
</protein>
<feature type="compositionally biased region" description="Polar residues" evidence="1">
    <location>
        <begin position="107"/>
        <end position="117"/>
    </location>
</feature>
<evidence type="ECO:0000313" key="9">
    <source>
        <dbReference type="Proteomes" id="UP000663864"/>
    </source>
</evidence>
<proteinExistence type="predicted"/>
<keyword evidence="2" id="KW-1133">Transmembrane helix</keyword>
<feature type="region of interest" description="Disordered" evidence="1">
    <location>
        <begin position="95"/>
        <end position="117"/>
    </location>
</feature>
<evidence type="ECO:0000256" key="2">
    <source>
        <dbReference type="SAM" id="Phobius"/>
    </source>
</evidence>
<dbReference type="EMBL" id="CAJNOU010000698">
    <property type="protein sequence ID" value="CAF1068157.1"/>
    <property type="molecule type" value="Genomic_DNA"/>
</dbReference>
<dbReference type="Proteomes" id="UP000663882">
    <property type="component" value="Unassembled WGS sequence"/>
</dbReference>